<dbReference type="InterPro" id="IPR017601">
    <property type="entry name" value="DGQHR-contain_dom"/>
</dbReference>
<gene>
    <name evidence="1" type="ORF">C41B8_06502</name>
</gene>
<dbReference type="AlphaFoldDB" id="A0A084IND0"/>
<organism evidence="1 2">
    <name type="scientific">Salinisphaera hydrothermalis (strain C41B8)</name>
    <dbReference type="NCBI Taxonomy" id="1304275"/>
    <lineage>
        <taxon>Bacteria</taxon>
        <taxon>Pseudomonadati</taxon>
        <taxon>Pseudomonadota</taxon>
        <taxon>Gammaproteobacteria</taxon>
        <taxon>Salinisphaerales</taxon>
        <taxon>Salinisphaeraceae</taxon>
        <taxon>Salinisphaera</taxon>
    </lineage>
</organism>
<evidence type="ECO:0008006" key="3">
    <source>
        <dbReference type="Google" id="ProtNLM"/>
    </source>
</evidence>
<dbReference type="CDD" id="cd16413">
    <property type="entry name" value="DGQHR_domain"/>
    <property type="match status" value="1"/>
</dbReference>
<dbReference type="NCBIfam" id="TIGR03187">
    <property type="entry name" value="DGQHR"/>
    <property type="match status" value="1"/>
</dbReference>
<sequence>MGFQRTVNESRAKKIAANVIDQGRIFPNTIVLATDTQELEIHDSKVEFSPDIKFLIVDGQHRLWAQHFAKRGIKYGCTIHLGLSEPEMATLFVEINDTQKRVPASLRWDLVRLTRSDSDPEMARAADLTYDLSTDLSSPLFQRIDLTGEDKSKSLTQASIAPEIKSLIKKRNSPLRMGEVGYETQREQLIAYFDAIKSLDKAGWISGESNLYQNRVIRALLQLYPQVIEAIDIPVGEITLQQLEKALSPIDVTELDQEKIRGQQGTAGISQIRTVISEMLWGARA</sequence>
<dbReference type="EMBL" id="APNK01000006">
    <property type="protein sequence ID" value="KEZ78214.1"/>
    <property type="molecule type" value="Genomic_DNA"/>
</dbReference>
<dbReference type="eggNOG" id="ENOG502Z7Y8">
    <property type="taxonomic scope" value="Bacteria"/>
</dbReference>
<dbReference type="Proteomes" id="UP000028302">
    <property type="component" value="Unassembled WGS sequence"/>
</dbReference>
<reference evidence="1 2" key="1">
    <citation type="submission" date="2013-03" db="EMBL/GenBank/DDBJ databases">
        <title>Salinisphaera hydrothermalis C41B8 Genome Sequencing.</title>
        <authorList>
            <person name="Li C."/>
            <person name="Lai Q."/>
            <person name="Shao Z."/>
        </authorList>
    </citation>
    <scope>NUCLEOTIDE SEQUENCE [LARGE SCALE GENOMIC DNA]</scope>
    <source>
        <strain evidence="1 2">C41B8</strain>
    </source>
</reference>
<keyword evidence="2" id="KW-1185">Reference proteome</keyword>
<protein>
    <recommendedName>
        <fullName evidence="3">DGQHR domain-containing protein</fullName>
    </recommendedName>
</protein>
<accession>A0A084IND0</accession>
<evidence type="ECO:0000313" key="1">
    <source>
        <dbReference type="EMBL" id="KEZ78214.1"/>
    </source>
</evidence>
<name>A0A084IND0_SALHC</name>
<evidence type="ECO:0000313" key="2">
    <source>
        <dbReference type="Proteomes" id="UP000028302"/>
    </source>
</evidence>
<comment type="caution">
    <text evidence="1">The sequence shown here is derived from an EMBL/GenBank/DDBJ whole genome shotgun (WGS) entry which is preliminary data.</text>
</comment>
<proteinExistence type="predicted"/>